<proteinExistence type="predicted"/>
<accession>A0ABW4B8E2</accession>
<evidence type="ECO:0000313" key="2">
    <source>
        <dbReference type="Proteomes" id="UP001597249"/>
    </source>
</evidence>
<protein>
    <submittedName>
        <fullName evidence="1">Uncharacterized protein</fullName>
    </submittedName>
</protein>
<organism evidence="1 2">
    <name type="scientific">Lacticaseibacillus jixianensis</name>
    <dbReference type="NCBI Taxonomy" id="2486012"/>
    <lineage>
        <taxon>Bacteria</taxon>
        <taxon>Bacillati</taxon>
        <taxon>Bacillota</taxon>
        <taxon>Bacilli</taxon>
        <taxon>Lactobacillales</taxon>
        <taxon>Lactobacillaceae</taxon>
        <taxon>Lacticaseibacillus</taxon>
    </lineage>
</organism>
<reference evidence="2" key="1">
    <citation type="journal article" date="2019" name="Int. J. Syst. Evol. Microbiol.">
        <title>The Global Catalogue of Microorganisms (GCM) 10K type strain sequencing project: providing services to taxonomists for standard genome sequencing and annotation.</title>
        <authorList>
            <consortium name="The Broad Institute Genomics Platform"/>
            <consortium name="The Broad Institute Genome Sequencing Center for Infectious Disease"/>
            <person name="Wu L."/>
            <person name="Ma J."/>
        </authorList>
    </citation>
    <scope>NUCLEOTIDE SEQUENCE [LARGE SCALE GENOMIC DNA]</scope>
    <source>
        <strain evidence="2">CCM 8911</strain>
    </source>
</reference>
<keyword evidence="2" id="KW-1185">Reference proteome</keyword>
<comment type="caution">
    <text evidence="1">The sequence shown here is derived from an EMBL/GenBank/DDBJ whole genome shotgun (WGS) entry which is preliminary data.</text>
</comment>
<evidence type="ECO:0000313" key="1">
    <source>
        <dbReference type="EMBL" id="MFD1393018.1"/>
    </source>
</evidence>
<gene>
    <name evidence="1" type="ORF">ACFQ3L_05355</name>
</gene>
<dbReference type="Proteomes" id="UP001597249">
    <property type="component" value="Unassembled WGS sequence"/>
</dbReference>
<feature type="non-terminal residue" evidence="1">
    <location>
        <position position="1"/>
    </location>
</feature>
<dbReference type="EMBL" id="JBHTMO010000014">
    <property type="protein sequence ID" value="MFD1393018.1"/>
    <property type="molecule type" value="Genomic_DNA"/>
</dbReference>
<name>A0ABW4B8E2_9LACO</name>
<sequence length="76" mass="9126">QLSLKSPITFTKLCSVFKGLPCPKDNFYSLSIGLRIVNWFFYRQCRSLRSRLRFDNVEYLTKPTKDRQPFFCKRPK</sequence>
<dbReference type="RefSeq" id="WP_379882280.1">
    <property type="nucleotide sequence ID" value="NZ_JBHTMO010000014.1"/>
</dbReference>